<feature type="compositionally biased region" description="Polar residues" evidence="1">
    <location>
        <begin position="21"/>
        <end position="44"/>
    </location>
</feature>
<evidence type="ECO:0000313" key="3">
    <source>
        <dbReference type="Proteomes" id="UP001363622"/>
    </source>
</evidence>
<reference evidence="2 3" key="1">
    <citation type="submission" date="2024-04" db="EMBL/GenBank/DDBJ databases">
        <title>Phyllosticta paracitricarpa is synonymous to the EU quarantine fungus P. citricarpa based on phylogenomic analyses.</title>
        <authorList>
            <consortium name="Lawrence Berkeley National Laboratory"/>
            <person name="Van Ingen-Buijs V.A."/>
            <person name="Van Westerhoven A.C."/>
            <person name="Haridas S."/>
            <person name="Skiadas P."/>
            <person name="Martin F."/>
            <person name="Groenewald J.Z."/>
            <person name="Crous P.W."/>
            <person name="Seidl M.F."/>
        </authorList>
    </citation>
    <scope>NUCLEOTIDE SEQUENCE [LARGE SCALE GENOMIC DNA]</scope>
    <source>
        <strain evidence="2 3">CBS 123371</strain>
    </source>
</reference>
<feature type="compositionally biased region" description="Basic and acidic residues" evidence="1">
    <location>
        <begin position="192"/>
        <end position="202"/>
    </location>
</feature>
<comment type="caution">
    <text evidence="2">The sequence shown here is derived from an EMBL/GenBank/DDBJ whole genome shotgun (WGS) entry which is preliminary data.</text>
</comment>
<evidence type="ECO:0000313" key="2">
    <source>
        <dbReference type="EMBL" id="KAK7522523.1"/>
    </source>
</evidence>
<feature type="region of interest" description="Disordered" evidence="1">
    <location>
        <begin position="21"/>
        <end position="50"/>
    </location>
</feature>
<organism evidence="2 3">
    <name type="scientific">Phyllosticta citriasiana</name>
    <dbReference type="NCBI Taxonomy" id="595635"/>
    <lineage>
        <taxon>Eukaryota</taxon>
        <taxon>Fungi</taxon>
        <taxon>Dikarya</taxon>
        <taxon>Ascomycota</taxon>
        <taxon>Pezizomycotina</taxon>
        <taxon>Dothideomycetes</taxon>
        <taxon>Dothideomycetes incertae sedis</taxon>
        <taxon>Botryosphaeriales</taxon>
        <taxon>Phyllostictaceae</taxon>
        <taxon>Phyllosticta</taxon>
    </lineage>
</organism>
<dbReference type="Proteomes" id="UP001363622">
    <property type="component" value="Unassembled WGS sequence"/>
</dbReference>
<feature type="region of interest" description="Disordered" evidence="1">
    <location>
        <begin position="178"/>
        <end position="202"/>
    </location>
</feature>
<gene>
    <name evidence="2" type="ORF">IWZ03DRAFT_121058</name>
</gene>
<keyword evidence="3" id="KW-1185">Reference proteome</keyword>
<name>A0ABR1KWI4_9PEZI</name>
<protein>
    <submittedName>
        <fullName evidence="2">Uncharacterized protein</fullName>
    </submittedName>
</protein>
<sequence length="202" mass="22932">MRRLLGDGRFICSKSIPCTRTSSARARPSMPTSKQVTMQSSSDAQQKKGLVSEEKGHSSLLLTSQYSVAFSQHVSLIERMVSDPSHFWVERTAQSDTDSPPCLQQDFCFFFFCYYYYSSSSSSSSASAPPHDNLKLHFLPPHLHVLRPSPCASTRQASSRIMPGPVCVVAWQISDTRSPIRPREKKKKEKKRKEEKDRDERK</sequence>
<evidence type="ECO:0000256" key="1">
    <source>
        <dbReference type="SAM" id="MobiDB-lite"/>
    </source>
</evidence>
<proteinExistence type="predicted"/>
<accession>A0ABR1KWI4</accession>
<dbReference type="EMBL" id="JBBPHU010000002">
    <property type="protein sequence ID" value="KAK7522523.1"/>
    <property type="molecule type" value="Genomic_DNA"/>
</dbReference>